<feature type="domain" description="Glycosyltransferase subfamily 4-like N-terminal" evidence="2">
    <location>
        <begin position="32"/>
        <end position="185"/>
    </location>
</feature>
<dbReference type="CDD" id="cd03811">
    <property type="entry name" value="GT4_GT28_WabH-like"/>
    <property type="match status" value="1"/>
</dbReference>
<keyword evidence="4" id="KW-1185">Reference proteome</keyword>
<dbReference type="Proteomes" id="UP000326570">
    <property type="component" value="Unassembled WGS sequence"/>
</dbReference>
<dbReference type="EMBL" id="VTWT01000009">
    <property type="protein sequence ID" value="KAA9327398.1"/>
    <property type="molecule type" value="Genomic_DNA"/>
</dbReference>
<gene>
    <name evidence="3" type="ORF">F0P94_15905</name>
</gene>
<evidence type="ECO:0000313" key="4">
    <source>
        <dbReference type="Proteomes" id="UP000326570"/>
    </source>
</evidence>
<dbReference type="InterPro" id="IPR001296">
    <property type="entry name" value="Glyco_trans_1"/>
</dbReference>
<organism evidence="3 4">
    <name type="scientific">Adhaeribacter soli</name>
    <dbReference type="NCBI Taxonomy" id="2607655"/>
    <lineage>
        <taxon>Bacteria</taxon>
        <taxon>Pseudomonadati</taxon>
        <taxon>Bacteroidota</taxon>
        <taxon>Cytophagia</taxon>
        <taxon>Cytophagales</taxon>
        <taxon>Hymenobacteraceae</taxon>
        <taxon>Adhaeribacter</taxon>
    </lineage>
</organism>
<name>A0A5N1IM13_9BACT</name>
<dbReference type="GO" id="GO:0016757">
    <property type="term" value="F:glycosyltransferase activity"/>
    <property type="evidence" value="ECO:0007669"/>
    <property type="project" value="InterPro"/>
</dbReference>
<reference evidence="3 4" key="1">
    <citation type="submission" date="2019-09" db="EMBL/GenBank/DDBJ databases">
        <title>Genome sequence of Adhaeribacter sp. M2.</title>
        <authorList>
            <person name="Srinivasan S."/>
        </authorList>
    </citation>
    <scope>NUCLEOTIDE SEQUENCE [LARGE SCALE GENOMIC DNA]</scope>
    <source>
        <strain evidence="3 4">M2</strain>
    </source>
</reference>
<proteinExistence type="predicted"/>
<dbReference type="PANTHER" id="PTHR45947">
    <property type="entry name" value="SULFOQUINOVOSYL TRANSFERASE SQD2"/>
    <property type="match status" value="1"/>
</dbReference>
<dbReference type="Pfam" id="PF13439">
    <property type="entry name" value="Glyco_transf_4"/>
    <property type="match status" value="1"/>
</dbReference>
<protein>
    <submittedName>
        <fullName evidence="3">Glycosyltransferase</fullName>
    </submittedName>
</protein>
<accession>A0A5N1IM13</accession>
<dbReference type="Pfam" id="PF00534">
    <property type="entry name" value="Glycos_transf_1"/>
    <property type="match status" value="1"/>
</dbReference>
<evidence type="ECO:0000313" key="3">
    <source>
        <dbReference type="EMBL" id="KAA9327398.1"/>
    </source>
</evidence>
<dbReference type="PANTHER" id="PTHR45947:SF3">
    <property type="entry name" value="SULFOQUINOVOSYL TRANSFERASE SQD2"/>
    <property type="match status" value="1"/>
</dbReference>
<evidence type="ECO:0000259" key="2">
    <source>
        <dbReference type="Pfam" id="PF13439"/>
    </source>
</evidence>
<dbReference type="InterPro" id="IPR050194">
    <property type="entry name" value="Glycosyltransferase_grp1"/>
</dbReference>
<dbReference type="SUPFAM" id="SSF53756">
    <property type="entry name" value="UDP-Glycosyltransferase/glycogen phosphorylase"/>
    <property type="match status" value="1"/>
</dbReference>
<keyword evidence="3" id="KW-0808">Transferase</keyword>
<dbReference type="AlphaFoldDB" id="A0A5N1IM13"/>
<dbReference type="Gene3D" id="3.40.50.2000">
    <property type="entry name" value="Glycogen Phosphorylase B"/>
    <property type="match status" value="2"/>
</dbReference>
<dbReference type="InterPro" id="IPR028098">
    <property type="entry name" value="Glyco_trans_4-like_N"/>
</dbReference>
<feature type="domain" description="Glycosyl transferase family 1" evidence="1">
    <location>
        <begin position="189"/>
        <end position="336"/>
    </location>
</feature>
<sequence length="372" mass="41950">MKIPAGSRFFIILTISRSHLKTILYVIDSLSVGGAERLLVETINNLPEFRIVVVTLYPGDDLLPELNCHSVHCLDFKGKLTIPTTVLKLRKLITSYCPDIVHAHLLWSTFIARLATPKSIPFYFSVHSTLSKDAFGKNKLSLFLEKVTYKPWHTAIFVSEYVKSDYDQSVGLRGPAHVLYNFIPDQFFQNFRLKPDNKLEKFVAVGNLKEAKNYQYLIEAFKILKEKGVSATLDIYGQGYLQKTLQQEIDKYQLPIKLKGTAKNIHTILPQYDAYVLCSMHEGFGLAPVEAMAVGLPVFLSDIPIMHEVSGGHAVFFNPQRPEDFAGKVQEAMGQADKLKLHAEQAHAFALKLASHKSYLKGLYQIYGNSLK</sequence>
<evidence type="ECO:0000259" key="1">
    <source>
        <dbReference type="Pfam" id="PF00534"/>
    </source>
</evidence>
<comment type="caution">
    <text evidence="3">The sequence shown here is derived from an EMBL/GenBank/DDBJ whole genome shotgun (WGS) entry which is preliminary data.</text>
</comment>